<gene>
    <name evidence="1" type="ORF">C1H46_045442</name>
</gene>
<sequence length="123" mass="13464">MGLRTLHGSITSPFTNKTQKYLAKTQNLYSFCNSRRTKLQSTATLTIQGPMNRTSSSMPHCSLHRSLHRQPCVCPIWELQTTLSQQSAASGAEDFGDLGFEFLGSVGLVRTGDGAKPNMNPNC</sequence>
<dbReference type="Proteomes" id="UP000315295">
    <property type="component" value="Unassembled WGS sequence"/>
</dbReference>
<keyword evidence="2" id="KW-1185">Reference proteome</keyword>
<protein>
    <submittedName>
        <fullName evidence="1">Uncharacterized protein</fullName>
    </submittedName>
</protein>
<evidence type="ECO:0000313" key="2">
    <source>
        <dbReference type="Proteomes" id="UP000315295"/>
    </source>
</evidence>
<dbReference type="AlphaFoldDB" id="A0A540K475"/>
<dbReference type="EMBL" id="VIEB01005658">
    <property type="protein sequence ID" value="TQD69025.1"/>
    <property type="molecule type" value="Genomic_DNA"/>
</dbReference>
<reference evidence="1 2" key="1">
    <citation type="journal article" date="2019" name="G3 (Bethesda)">
        <title>Sequencing of a Wild Apple (Malus baccata) Genome Unravels the Differences Between Cultivated and Wild Apple Species Regarding Disease Resistance and Cold Tolerance.</title>
        <authorList>
            <person name="Chen X."/>
        </authorList>
    </citation>
    <scope>NUCLEOTIDE SEQUENCE [LARGE SCALE GENOMIC DNA]</scope>
    <source>
        <strain evidence="2">cv. Shandingzi</strain>
        <tissue evidence="1">Leaves</tissue>
    </source>
</reference>
<name>A0A540K475_MALBA</name>
<comment type="caution">
    <text evidence="1">The sequence shown here is derived from an EMBL/GenBank/DDBJ whole genome shotgun (WGS) entry which is preliminary data.</text>
</comment>
<accession>A0A540K475</accession>
<evidence type="ECO:0000313" key="1">
    <source>
        <dbReference type="EMBL" id="TQD69025.1"/>
    </source>
</evidence>
<proteinExistence type="predicted"/>
<organism evidence="1 2">
    <name type="scientific">Malus baccata</name>
    <name type="common">Siberian crab apple</name>
    <name type="synonym">Pyrus baccata</name>
    <dbReference type="NCBI Taxonomy" id="106549"/>
    <lineage>
        <taxon>Eukaryota</taxon>
        <taxon>Viridiplantae</taxon>
        <taxon>Streptophyta</taxon>
        <taxon>Embryophyta</taxon>
        <taxon>Tracheophyta</taxon>
        <taxon>Spermatophyta</taxon>
        <taxon>Magnoliopsida</taxon>
        <taxon>eudicotyledons</taxon>
        <taxon>Gunneridae</taxon>
        <taxon>Pentapetalae</taxon>
        <taxon>rosids</taxon>
        <taxon>fabids</taxon>
        <taxon>Rosales</taxon>
        <taxon>Rosaceae</taxon>
        <taxon>Amygdaloideae</taxon>
        <taxon>Maleae</taxon>
        <taxon>Malus</taxon>
    </lineage>
</organism>